<proteinExistence type="predicted"/>
<reference evidence="3" key="1">
    <citation type="submission" date="2017-10" db="EMBL/GenBank/DDBJ databases">
        <title>Rapid genome shrinkage in a self-fertile nematode reveals novel sperm competition proteins.</title>
        <authorList>
            <person name="Yin D."/>
            <person name="Schwarz E.M."/>
            <person name="Thomas C.G."/>
            <person name="Felde R.L."/>
            <person name="Korf I.F."/>
            <person name="Cutter A.D."/>
            <person name="Schartner C.M."/>
            <person name="Ralston E.J."/>
            <person name="Meyer B.J."/>
            <person name="Haag E.S."/>
        </authorList>
    </citation>
    <scope>NUCLEOTIDE SEQUENCE [LARGE SCALE GENOMIC DNA]</scope>
    <source>
        <strain evidence="3">JU1422</strain>
    </source>
</reference>
<dbReference type="OrthoDB" id="5984008at2759"/>
<dbReference type="STRING" id="1611254.A0A2G5TMP2"/>
<keyword evidence="3" id="KW-1185">Reference proteome</keyword>
<evidence type="ECO:0000313" key="2">
    <source>
        <dbReference type="EMBL" id="PIC28550.1"/>
    </source>
</evidence>
<comment type="caution">
    <text evidence="2">The sequence shown here is derived from an EMBL/GenBank/DDBJ whole genome shotgun (WGS) entry which is preliminary data.</text>
</comment>
<evidence type="ECO:0000313" key="3">
    <source>
        <dbReference type="Proteomes" id="UP000230233"/>
    </source>
</evidence>
<dbReference type="AlphaFoldDB" id="A0A2G5TMP2"/>
<feature type="region of interest" description="Disordered" evidence="1">
    <location>
        <begin position="40"/>
        <end position="88"/>
    </location>
</feature>
<name>A0A2G5TMP2_9PELO</name>
<dbReference type="Proteomes" id="UP000230233">
    <property type="component" value="Chromosome V"/>
</dbReference>
<organism evidence="2 3">
    <name type="scientific">Caenorhabditis nigoni</name>
    <dbReference type="NCBI Taxonomy" id="1611254"/>
    <lineage>
        <taxon>Eukaryota</taxon>
        <taxon>Metazoa</taxon>
        <taxon>Ecdysozoa</taxon>
        <taxon>Nematoda</taxon>
        <taxon>Chromadorea</taxon>
        <taxon>Rhabditida</taxon>
        <taxon>Rhabditina</taxon>
        <taxon>Rhabditomorpha</taxon>
        <taxon>Rhabditoidea</taxon>
        <taxon>Rhabditidae</taxon>
        <taxon>Peloderinae</taxon>
        <taxon>Caenorhabditis</taxon>
    </lineage>
</organism>
<gene>
    <name evidence="2" type="primary">Cnig_chr_V.g20421</name>
    <name evidence="2" type="ORF">B9Z55_020421</name>
</gene>
<dbReference type="EMBL" id="PDUG01000005">
    <property type="protein sequence ID" value="PIC28550.1"/>
    <property type="molecule type" value="Genomic_DNA"/>
</dbReference>
<accession>A0A2G5TMP2</accession>
<sequence length="88" mass="10148">MHLRKPLQKIDPNGWCGIISMAMGKSLTFTEAVDRVQEWRSRTQSLASTNSPQLKRRRSANLKPIEDAAPQEQFPRRSPRFLQVETNL</sequence>
<feature type="compositionally biased region" description="Polar residues" evidence="1">
    <location>
        <begin position="42"/>
        <end position="53"/>
    </location>
</feature>
<evidence type="ECO:0000256" key="1">
    <source>
        <dbReference type="SAM" id="MobiDB-lite"/>
    </source>
</evidence>
<protein>
    <submittedName>
        <fullName evidence="2">Uncharacterized protein</fullName>
    </submittedName>
</protein>